<organism evidence="1 2">
    <name type="scientific">Aureibaculum flavum</name>
    <dbReference type="NCBI Taxonomy" id="2795986"/>
    <lineage>
        <taxon>Bacteria</taxon>
        <taxon>Pseudomonadati</taxon>
        <taxon>Bacteroidota</taxon>
        <taxon>Flavobacteriia</taxon>
        <taxon>Flavobacteriales</taxon>
        <taxon>Flavobacteriaceae</taxon>
        <taxon>Aureibaculum</taxon>
    </lineage>
</organism>
<protein>
    <submittedName>
        <fullName evidence="1">Uncharacterized protein</fullName>
    </submittedName>
</protein>
<sequence length="66" mass="7714">MTDFEGEKAKTTNFSEINFDKLDKQKDTVYNKKKVAIATIIKNNKSIEFKILDNSFYEQITMTITE</sequence>
<proteinExistence type="predicted"/>
<reference evidence="1 2" key="1">
    <citation type="submission" date="2020-12" db="EMBL/GenBank/DDBJ databases">
        <title>Aureibaculum luteum sp. nov. and Aureibaculum flavum sp. nov., novel members of the family Flavobacteriaceae isolated from Antarctic intertidal sediments.</title>
        <authorList>
            <person name="He X."/>
            <person name="Zhang X."/>
        </authorList>
    </citation>
    <scope>NUCLEOTIDE SEQUENCE [LARGE SCALE GENOMIC DNA]</scope>
    <source>
        <strain evidence="1 2">A20</strain>
    </source>
</reference>
<dbReference type="Proteomes" id="UP000623301">
    <property type="component" value="Unassembled WGS sequence"/>
</dbReference>
<keyword evidence="2" id="KW-1185">Reference proteome</keyword>
<evidence type="ECO:0000313" key="2">
    <source>
        <dbReference type="Proteomes" id="UP000623301"/>
    </source>
</evidence>
<evidence type="ECO:0000313" key="1">
    <source>
        <dbReference type="EMBL" id="MBJ2176189.1"/>
    </source>
</evidence>
<comment type="caution">
    <text evidence="1">The sequence shown here is derived from an EMBL/GenBank/DDBJ whole genome shotgun (WGS) entry which is preliminary data.</text>
</comment>
<dbReference type="EMBL" id="JAEHFJ010000012">
    <property type="protein sequence ID" value="MBJ2176189.1"/>
    <property type="molecule type" value="Genomic_DNA"/>
</dbReference>
<dbReference type="RefSeq" id="WP_198842808.1">
    <property type="nucleotide sequence ID" value="NZ_JAEHFJ010000012.1"/>
</dbReference>
<name>A0ABS0WW17_9FLAO</name>
<accession>A0ABS0WW17</accession>
<gene>
    <name evidence="1" type="ORF">JBL43_18200</name>
</gene>